<evidence type="ECO:0000256" key="1">
    <source>
        <dbReference type="SAM" id="MobiDB-lite"/>
    </source>
</evidence>
<protein>
    <submittedName>
        <fullName evidence="2">AlNc14C110G6348 protein</fullName>
    </submittedName>
</protein>
<proteinExistence type="predicted"/>
<dbReference type="HOGENOM" id="CLU_2282690_0_0_1"/>
<gene>
    <name evidence="2" type="primary">AlNc14C110G6348</name>
    <name evidence="2" type="ORF">ALNC14_071730</name>
</gene>
<name>F0WIE9_9STRA</name>
<feature type="region of interest" description="Disordered" evidence="1">
    <location>
        <begin position="73"/>
        <end position="102"/>
    </location>
</feature>
<reference evidence="2" key="2">
    <citation type="submission" date="2011-02" db="EMBL/GenBank/DDBJ databases">
        <authorList>
            <person name="MacLean D."/>
        </authorList>
    </citation>
    <scope>NUCLEOTIDE SEQUENCE</scope>
</reference>
<dbReference type="AlphaFoldDB" id="F0WIE9"/>
<organism evidence="2">
    <name type="scientific">Albugo laibachii Nc14</name>
    <dbReference type="NCBI Taxonomy" id="890382"/>
    <lineage>
        <taxon>Eukaryota</taxon>
        <taxon>Sar</taxon>
        <taxon>Stramenopiles</taxon>
        <taxon>Oomycota</taxon>
        <taxon>Peronosporomycetes</taxon>
        <taxon>Albuginales</taxon>
        <taxon>Albuginaceae</taxon>
        <taxon>Albugo</taxon>
    </lineage>
</organism>
<sequence length="102" mass="11389">MISSLVCPGSNAIRHGLIGGLRAWVQRALFVAGPWRVMNPPLLERKALLGRAADRVYSLREVEMSELITSEDFRDNSTEQKSSTVSGMALTPLRDTRWETNC</sequence>
<accession>F0WIE9</accession>
<reference evidence="2" key="1">
    <citation type="journal article" date="2011" name="PLoS Biol.">
        <title>Gene gain and loss during evolution of obligate parasitism in the white rust pathogen of Arabidopsis thaliana.</title>
        <authorList>
            <person name="Kemen E."/>
            <person name="Gardiner A."/>
            <person name="Schultz-Larsen T."/>
            <person name="Kemen A.C."/>
            <person name="Balmuth A.L."/>
            <person name="Robert-Seilaniantz A."/>
            <person name="Bailey K."/>
            <person name="Holub E."/>
            <person name="Studholme D.J."/>
            <person name="Maclean D."/>
            <person name="Jones J.D."/>
        </authorList>
    </citation>
    <scope>NUCLEOTIDE SEQUENCE</scope>
</reference>
<evidence type="ECO:0000313" key="2">
    <source>
        <dbReference type="EMBL" id="CCA21030.1"/>
    </source>
</evidence>
<dbReference type="EMBL" id="FR824155">
    <property type="protein sequence ID" value="CCA21030.1"/>
    <property type="molecule type" value="Genomic_DNA"/>
</dbReference>